<gene>
    <name evidence="2" type="ORF">LCGC14_0303850</name>
</gene>
<name>A0A0F9TPI3_9ZZZZ</name>
<keyword evidence="1" id="KW-1133">Transmembrane helix</keyword>
<dbReference type="AlphaFoldDB" id="A0A0F9TPI3"/>
<proteinExistence type="predicted"/>
<protein>
    <submittedName>
        <fullName evidence="2">Uncharacterized protein</fullName>
    </submittedName>
</protein>
<sequence length="325" mass="35444">MSSLPNDLTTMAPGMKRPGLAVILGGLVTSAIALALVSLACFASEGDISLMGYYMMYFIPISAIGVGFLAGSGYGLVSLWQGIRVPWAILALVFALMVAAYFVAQYLEYLAIDPHWDDGTKISFWAFFDYITQSFTYSTGIDSDGAEPLGKLGYLLRGLEVLGFSAGGLFPLLLLRTVRYCDTCQRYMRSQQVCFLPVSKDIDTVAKEAEAQAALRRQGAPADASAESTLDQLMQAVADNDAMRLNKLIEPLQAAGRKTKKLLRRIRIDLNYCPTCHNGLLVLKRLEGKGRHMQTTPVGEVPVTAKLVQGLCSDKETLNIPTRQP</sequence>
<reference evidence="2" key="1">
    <citation type="journal article" date="2015" name="Nature">
        <title>Complex archaea that bridge the gap between prokaryotes and eukaryotes.</title>
        <authorList>
            <person name="Spang A."/>
            <person name="Saw J.H."/>
            <person name="Jorgensen S.L."/>
            <person name="Zaremba-Niedzwiedzka K."/>
            <person name="Martijn J."/>
            <person name="Lind A.E."/>
            <person name="van Eijk R."/>
            <person name="Schleper C."/>
            <person name="Guy L."/>
            <person name="Ettema T.J."/>
        </authorList>
    </citation>
    <scope>NUCLEOTIDE SEQUENCE</scope>
</reference>
<accession>A0A0F9TPI3</accession>
<dbReference type="EMBL" id="LAZR01000192">
    <property type="protein sequence ID" value="KKN82970.1"/>
    <property type="molecule type" value="Genomic_DNA"/>
</dbReference>
<feature type="transmembrane region" description="Helical" evidence="1">
    <location>
        <begin position="83"/>
        <end position="104"/>
    </location>
</feature>
<keyword evidence="1" id="KW-0472">Membrane</keyword>
<evidence type="ECO:0000313" key="2">
    <source>
        <dbReference type="EMBL" id="KKN82970.1"/>
    </source>
</evidence>
<evidence type="ECO:0000256" key="1">
    <source>
        <dbReference type="SAM" id="Phobius"/>
    </source>
</evidence>
<feature type="transmembrane region" description="Helical" evidence="1">
    <location>
        <begin position="54"/>
        <end position="77"/>
    </location>
</feature>
<keyword evidence="1" id="KW-0812">Transmembrane</keyword>
<feature type="transmembrane region" description="Helical" evidence="1">
    <location>
        <begin position="20"/>
        <end position="42"/>
    </location>
</feature>
<organism evidence="2">
    <name type="scientific">marine sediment metagenome</name>
    <dbReference type="NCBI Taxonomy" id="412755"/>
    <lineage>
        <taxon>unclassified sequences</taxon>
        <taxon>metagenomes</taxon>
        <taxon>ecological metagenomes</taxon>
    </lineage>
</organism>
<comment type="caution">
    <text evidence="2">The sequence shown here is derived from an EMBL/GenBank/DDBJ whole genome shotgun (WGS) entry which is preliminary data.</text>
</comment>